<dbReference type="NCBIfam" id="TIGR00135">
    <property type="entry name" value="gatC"/>
    <property type="match status" value="1"/>
</dbReference>
<reference evidence="1 2" key="1">
    <citation type="submission" date="2020-09" db="EMBL/GenBank/DDBJ databases">
        <title>Genomic characterization of a novel Parvarchaeota family in acid mine drainage sediments.</title>
        <authorList>
            <person name="Luo Z.-H."/>
        </authorList>
    </citation>
    <scope>NUCLEOTIDE SEQUENCE [LARGE SCALE GENOMIC DNA]</scope>
    <source>
        <strain evidence="1">TL1-5_bins.178</strain>
    </source>
</reference>
<name>A0A8T3UQP6_9ARCH</name>
<organism evidence="1 2">
    <name type="scientific">Candidatus Acidifodinimicrobium mancum</name>
    <dbReference type="NCBI Taxonomy" id="2898728"/>
    <lineage>
        <taxon>Archaea</taxon>
        <taxon>Candidatus Parvarchaeota</taxon>
        <taxon>Candidatus Acidifodinimicrobiaceae</taxon>
        <taxon>Candidatus Acidifodinimicrobium</taxon>
    </lineage>
</organism>
<evidence type="ECO:0000313" key="1">
    <source>
        <dbReference type="EMBL" id="MBE5727931.1"/>
    </source>
</evidence>
<dbReference type="Pfam" id="PF02686">
    <property type="entry name" value="GatC"/>
    <property type="match status" value="1"/>
</dbReference>
<proteinExistence type="predicted"/>
<gene>
    <name evidence="1" type="primary">gatC</name>
    <name evidence="1" type="ORF">IHE50_00750</name>
</gene>
<dbReference type="AlphaFoldDB" id="A0A8T3UQP6"/>
<dbReference type="Proteomes" id="UP000763484">
    <property type="component" value="Unassembled WGS sequence"/>
</dbReference>
<accession>A0A8T3UQP6</accession>
<evidence type="ECO:0000313" key="2">
    <source>
        <dbReference type="Proteomes" id="UP000763484"/>
    </source>
</evidence>
<comment type="caution">
    <text evidence="1">The sequence shown here is derived from an EMBL/GenBank/DDBJ whole genome shotgun (WGS) entry which is preliminary data.</text>
</comment>
<dbReference type="SUPFAM" id="SSF141000">
    <property type="entry name" value="Glu-tRNAGln amidotransferase C subunit"/>
    <property type="match status" value="1"/>
</dbReference>
<sequence>MEDKEFDRLLKISRIKLDEKEKQRIKRDIEDILEYFDSVNKFDESKNKLAFHPVEINGEPRKDEVEKFEDRDELLSNTKTYRGFVVGPKI</sequence>
<dbReference type="InterPro" id="IPR003837">
    <property type="entry name" value="GatC"/>
</dbReference>
<protein>
    <submittedName>
        <fullName evidence="1">Asp-tRNA(Asn)/Glu-tRNA(Gln) amidotransferase subunit GatC</fullName>
    </submittedName>
</protein>
<dbReference type="Gene3D" id="1.10.20.60">
    <property type="entry name" value="Glu-tRNAGln amidotransferase C subunit, N-terminal domain"/>
    <property type="match status" value="1"/>
</dbReference>
<dbReference type="GO" id="GO:0006450">
    <property type="term" value="P:regulation of translational fidelity"/>
    <property type="evidence" value="ECO:0007669"/>
    <property type="project" value="InterPro"/>
</dbReference>
<dbReference type="EMBL" id="JADFAQ010000014">
    <property type="protein sequence ID" value="MBE5727931.1"/>
    <property type="molecule type" value="Genomic_DNA"/>
</dbReference>
<dbReference type="InterPro" id="IPR036113">
    <property type="entry name" value="Asp/Glu-ADT_sf_sub_c"/>
</dbReference>